<dbReference type="STRING" id="1484053.SAMN05444274_107122"/>
<dbReference type="EMBL" id="FQUM01000007">
    <property type="protein sequence ID" value="SHF66942.1"/>
    <property type="molecule type" value="Genomic_DNA"/>
</dbReference>
<evidence type="ECO:0000313" key="2">
    <source>
        <dbReference type="Proteomes" id="UP000184164"/>
    </source>
</evidence>
<gene>
    <name evidence="1" type="ORF">SAMN05444274_107122</name>
</gene>
<sequence length="298" mass="33951">MGYLYFYICDMLNLGLIGDIQLLDAFIQKAQKHREVHITGKSSVGTPSKPGHTRYSVPEFNRIELIERSDVLLINRFSLLPFDLLCDMVKKSKHFFATSYPELTSNECNQIAKLAEEAQTIIQVTNPFYYTPAIQWLNANVKQPSLIEVSHFSDEQPADDILVGLILMLKNSAGTTPKKINAVSFRSAPADSEINSIQMEFGNGTRVNICYGKMSTESEFRIKTFANNQFTDFDFIRNQYFCNNIPLDLSELEEKEETNDFLNSIILKKQNTTNIEDYSAVIQTVQRIKSKLDHFSGN</sequence>
<accession>A0A1M5DJL4</accession>
<name>A0A1M5DJL4_9BACT</name>
<protein>
    <submittedName>
        <fullName evidence="1">Predicted dehydrogenase</fullName>
    </submittedName>
</protein>
<dbReference type="Proteomes" id="UP000184164">
    <property type="component" value="Unassembled WGS sequence"/>
</dbReference>
<dbReference type="OrthoDB" id="1116596at2"/>
<organism evidence="1 2">
    <name type="scientific">Mariniphaga anaerophila</name>
    <dbReference type="NCBI Taxonomy" id="1484053"/>
    <lineage>
        <taxon>Bacteria</taxon>
        <taxon>Pseudomonadati</taxon>
        <taxon>Bacteroidota</taxon>
        <taxon>Bacteroidia</taxon>
        <taxon>Marinilabiliales</taxon>
        <taxon>Prolixibacteraceae</taxon>
        <taxon>Mariniphaga</taxon>
    </lineage>
</organism>
<dbReference type="RefSeq" id="WP_139249736.1">
    <property type="nucleotide sequence ID" value="NZ_FQUM01000007.1"/>
</dbReference>
<dbReference type="AlphaFoldDB" id="A0A1M5DJL4"/>
<evidence type="ECO:0000313" key="1">
    <source>
        <dbReference type="EMBL" id="SHF66942.1"/>
    </source>
</evidence>
<proteinExistence type="predicted"/>
<reference evidence="1 2" key="1">
    <citation type="submission" date="2016-11" db="EMBL/GenBank/DDBJ databases">
        <authorList>
            <person name="Jaros S."/>
            <person name="Januszkiewicz K."/>
            <person name="Wedrychowicz H."/>
        </authorList>
    </citation>
    <scope>NUCLEOTIDE SEQUENCE [LARGE SCALE GENOMIC DNA]</scope>
    <source>
        <strain evidence="1 2">DSM 26910</strain>
    </source>
</reference>
<keyword evidence="2" id="KW-1185">Reference proteome</keyword>